<dbReference type="PANTHER" id="PTHR39157:SF1">
    <property type="entry name" value="DOXX FAMILY PROTEIN"/>
    <property type="match status" value="1"/>
</dbReference>
<proteinExistence type="predicted"/>
<feature type="transmembrane region" description="Helical" evidence="5">
    <location>
        <begin position="172"/>
        <end position="193"/>
    </location>
</feature>
<keyword evidence="4 5" id="KW-0472">Membrane</keyword>
<evidence type="ECO:0000256" key="5">
    <source>
        <dbReference type="SAM" id="Phobius"/>
    </source>
</evidence>
<evidence type="ECO:0000256" key="1">
    <source>
        <dbReference type="ARBA" id="ARBA00004141"/>
    </source>
</evidence>
<organism evidence="6 7">
    <name type="scientific">Deinococcus radiotolerans</name>
    <dbReference type="NCBI Taxonomy" id="1309407"/>
    <lineage>
        <taxon>Bacteria</taxon>
        <taxon>Thermotogati</taxon>
        <taxon>Deinococcota</taxon>
        <taxon>Deinococci</taxon>
        <taxon>Deinococcales</taxon>
        <taxon>Deinococcaceae</taxon>
        <taxon>Deinococcus</taxon>
    </lineage>
</organism>
<reference evidence="7" key="1">
    <citation type="journal article" date="2019" name="Int. J. Syst. Evol. Microbiol.">
        <title>The Global Catalogue of Microorganisms (GCM) 10K type strain sequencing project: providing services to taxonomists for standard genome sequencing and annotation.</title>
        <authorList>
            <consortium name="The Broad Institute Genomics Platform"/>
            <consortium name="The Broad Institute Genome Sequencing Center for Infectious Disease"/>
            <person name="Wu L."/>
            <person name="Ma J."/>
        </authorList>
    </citation>
    <scope>NUCLEOTIDE SEQUENCE [LARGE SCALE GENOMIC DNA]</scope>
    <source>
        <strain evidence="7">JCM 19173</strain>
    </source>
</reference>
<evidence type="ECO:0000256" key="3">
    <source>
        <dbReference type="ARBA" id="ARBA00022989"/>
    </source>
</evidence>
<keyword evidence="2 5" id="KW-0812">Transmembrane</keyword>
<evidence type="ECO:0000256" key="2">
    <source>
        <dbReference type="ARBA" id="ARBA00022692"/>
    </source>
</evidence>
<comment type="subcellular location">
    <subcellularLocation>
        <location evidence="1">Membrane</location>
        <topology evidence="1">Multi-pass membrane protein</topology>
    </subcellularLocation>
</comment>
<feature type="transmembrane region" description="Helical" evidence="5">
    <location>
        <begin position="136"/>
        <end position="160"/>
    </location>
</feature>
<accession>A0ABQ2FP86</accession>
<keyword evidence="7" id="KW-1185">Reference proteome</keyword>
<evidence type="ECO:0000256" key="4">
    <source>
        <dbReference type="ARBA" id="ARBA00023136"/>
    </source>
</evidence>
<name>A0ABQ2FP86_9DEIO</name>
<dbReference type="Proteomes" id="UP000604341">
    <property type="component" value="Unassembled WGS sequence"/>
</dbReference>
<evidence type="ECO:0000313" key="7">
    <source>
        <dbReference type="Proteomes" id="UP000604341"/>
    </source>
</evidence>
<dbReference type="Pfam" id="PF07681">
    <property type="entry name" value="DoxX"/>
    <property type="match status" value="1"/>
</dbReference>
<comment type="caution">
    <text evidence="6">The sequence shown here is derived from an EMBL/GenBank/DDBJ whole genome shotgun (WGS) entry which is preliminary data.</text>
</comment>
<evidence type="ECO:0008006" key="8">
    <source>
        <dbReference type="Google" id="ProtNLM"/>
    </source>
</evidence>
<sequence length="209" mass="22146">MAAAHPEGRAVPSFPDRREAEMSTILSTPTTPSAAHTVPEGRLSHLLFADTRLTPLWALLRIYVGVQWWLAGWHKVTGGGWIGADAGGAVSGFLNGALARTGGDHPDVTRGYAWFIEQVALPNAALFSHLVTFGELTVGAALILGLFTGAAAFLGGFLNANFLLAGAVSSNPLLFILATWLVLGWRVAGWLGLDRWVLPRVGVPRGRAS</sequence>
<dbReference type="PANTHER" id="PTHR39157">
    <property type="entry name" value="INTEGRAL MEMBRANE PROTEIN-RELATED"/>
    <property type="match status" value="1"/>
</dbReference>
<keyword evidence="3 5" id="KW-1133">Transmembrane helix</keyword>
<dbReference type="EMBL" id="BMPE01000016">
    <property type="protein sequence ID" value="GGL13356.1"/>
    <property type="molecule type" value="Genomic_DNA"/>
</dbReference>
<gene>
    <name evidence="6" type="ORF">GCM10010844_35240</name>
</gene>
<protein>
    <recommendedName>
        <fullName evidence="8">DoxX family protein</fullName>
    </recommendedName>
</protein>
<evidence type="ECO:0000313" key="6">
    <source>
        <dbReference type="EMBL" id="GGL13356.1"/>
    </source>
</evidence>
<dbReference type="InterPro" id="IPR032808">
    <property type="entry name" value="DoxX"/>
</dbReference>